<keyword evidence="3" id="KW-1185">Reference proteome</keyword>
<evidence type="ECO:0000256" key="1">
    <source>
        <dbReference type="SAM" id="MobiDB-lite"/>
    </source>
</evidence>
<name>A0AAE1YPJ4_9LAMI</name>
<dbReference type="Proteomes" id="UP001293254">
    <property type="component" value="Unassembled WGS sequence"/>
</dbReference>
<accession>A0AAE1YPJ4</accession>
<organism evidence="2 3">
    <name type="scientific">Sesamum alatum</name>
    <dbReference type="NCBI Taxonomy" id="300844"/>
    <lineage>
        <taxon>Eukaryota</taxon>
        <taxon>Viridiplantae</taxon>
        <taxon>Streptophyta</taxon>
        <taxon>Embryophyta</taxon>
        <taxon>Tracheophyta</taxon>
        <taxon>Spermatophyta</taxon>
        <taxon>Magnoliopsida</taxon>
        <taxon>eudicotyledons</taxon>
        <taxon>Gunneridae</taxon>
        <taxon>Pentapetalae</taxon>
        <taxon>asterids</taxon>
        <taxon>lamiids</taxon>
        <taxon>Lamiales</taxon>
        <taxon>Pedaliaceae</taxon>
        <taxon>Sesamum</taxon>
    </lineage>
</organism>
<protein>
    <submittedName>
        <fullName evidence="2">Uncharacterized protein</fullName>
    </submittedName>
</protein>
<evidence type="ECO:0000313" key="3">
    <source>
        <dbReference type="Proteomes" id="UP001293254"/>
    </source>
</evidence>
<sequence>MAFSYPAIAATICTSAACFPFCPPPSAVQYPHLFLNKSPLSTTKKHSAKSSCKAKDSSENNRKIDADEKENQGLIVERRGFLLIGLGSTGIYETAANLGISSSVSPDYLNCVDAAKPDGAAINCCPTSPAGMEITDYIPSPTATTRVRQAGSYSQRP</sequence>
<reference evidence="2" key="2">
    <citation type="journal article" date="2024" name="Plant">
        <title>Genomic evolution and insights into agronomic trait innovations of Sesamum species.</title>
        <authorList>
            <person name="Miao H."/>
            <person name="Wang L."/>
            <person name="Qu L."/>
            <person name="Liu H."/>
            <person name="Sun Y."/>
            <person name="Le M."/>
            <person name="Wang Q."/>
            <person name="Wei S."/>
            <person name="Zheng Y."/>
            <person name="Lin W."/>
            <person name="Duan Y."/>
            <person name="Cao H."/>
            <person name="Xiong S."/>
            <person name="Wang X."/>
            <person name="Wei L."/>
            <person name="Li C."/>
            <person name="Ma Q."/>
            <person name="Ju M."/>
            <person name="Zhao R."/>
            <person name="Li G."/>
            <person name="Mu C."/>
            <person name="Tian Q."/>
            <person name="Mei H."/>
            <person name="Zhang T."/>
            <person name="Gao T."/>
            <person name="Zhang H."/>
        </authorList>
    </citation>
    <scope>NUCLEOTIDE SEQUENCE</scope>
    <source>
        <strain evidence="2">3651</strain>
    </source>
</reference>
<dbReference type="AlphaFoldDB" id="A0AAE1YPJ4"/>
<evidence type="ECO:0000313" key="2">
    <source>
        <dbReference type="EMBL" id="KAK4433553.1"/>
    </source>
</evidence>
<comment type="caution">
    <text evidence="2">The sequence shown here is derived from an EMBL/GenBank/DDBJ whole genome shotgun (WGS) entry which is preliminary data.</text>
</comment>
<feature type="region of interest" description="Disordered" evidence="1">
    <location>
        <begin position="43"/>
        <end position="67"/>
    </location>
</feature>
<feature type="compositionally biased region" description="Basic and acidic residues" evidence="1">
    <location>
        <begin position="53"/>
        <end position="67"/>
    </location>
</feature>
<proteinExistence type="predicted"/>
<dbReference type="EMBL" id="JACGWO010000003">
    <property type="protein sequence ID" value="KAK4433553.1"/>
    <property type="molecule type" value="Genomic_DNA"/>
</dbReference>
<gene>
    <name evidence="2" type="ORF">Salat_1117600</name>
</gene>
<reference evidence="2" key="1">
    <citation type="submission" date="2020-06" db="EMBL/GenBank/DDBJ databases">
        <authorList>
            <person name="Li T."/>
            <person name="Hu X."/>
            <person name="Zhang T."/>
            <person name="Song X."/>
            <person name="Zhang H."/>
            <person name="Dai N."/>
            <person name="Sheng W."/>
            <person name="Hou X."/>
            <person name="Wei L."/>
        </authorList>
    </citation>
    <scope>NUCLEOTIDE SEQUENCE</scope>
    <source>
        <strain evidence="2">3651</strain>
        <tissue evidence="2">Leaf</tissue>
    </source>
</reference>